<feature type="binding site" evidence="8">
    <location>
        <position position="209"/>
    </location>
    <ligand>
        <name>Mg(2+)</name>
        <dbReference type="ChEBI" id="CHEBI:18420"/>
    </ligand>
</feature>
<comment type="catalytic activity">
    <reaction evidence="6 7">
        <text>N(6)-[(R)-lipoyl]-L-lysyl-[protein] + pyruvate + H(+) = N(6)-[(R)-S(8)-acetyldihydrolipoyl]-L-lysyl-[protein] + CO2</text>
        <dbReference type="Rhea" id="RHEA:19189"/>
        <dbReference type="Rhea" id="RHEA-COMP:10474"/>
        <dbReference type="Rhea" id="RHEA-COMP:10478"/>
        <dbReference type="ChEBI" id="CHEBI:15361"/>
        <dbReference type="ChEBI" id="CHEBI:15378"/>
        <dbReference type="ChEBI" id="CHEBI:16526"/>
        <dbReference type="ChEBI" id="CHEBI:83099"/>
        <dbReference type="ChEBI" id="CHEBI:83111"/>
        <dbReference type="EC" id="1.2.4.1"/>
    </reaction>
</comment>
<feature type="binding site" evidence="8">
    <location>
        <position position="239"/>
    </location>
    <ligand>
        <name>Mg(2+)</name>
        <dbReference type="ChEBI" id="CHEBI:18420"/>
    </ligand>
</feature>
<dbReference type="AlphaFoldDB" id="A0A1Y5PR05"/>
<evidence type="ECO:0000256" key="8">
    <source>
        <dbReference type="PIRSR" id="PIRSR000156-1"/>
    </source>
</evidence>
<gene>
    <name evidence="10" type="ORF">SPPYR_1270</name>
</gene>
<dbReference type="PANTHER" id="PTHR43825">
    <property type="entry name" value="PYRUVATE DEHYDROGENASE E1 COMPONENT"/>
    <property type="match status" value="1"/>
</dbReference>
<sequence>MQCAIPIVRGDSASLGFNLPEVTCTDRYFGSMTCYSRDLPDRPDPRPLEAAETGQLFELLEALDARLRWLSSWTIHHANFLRGNDDGIKVGGHQASCASMSTLMAVLYACALRPEDKVAVKPHAAPLLHALHYLLGQQSLDQLKRFRDLGGAQSYPSRTKDCIPVDFSTGSVGLGVAITAFASLVQDYLLAHGRFANGSPGRMIALMGDAELDEGNIYECLIEGYKHELRNCWWIVDYNRQSLDATTADRMFRRFDDIFETCGWRVITLKHGKRQRELFQRPGGDALADWIDRCPNADFAALTYRGGAAWRERLTADLGDNRLALDLVHSFDDDGLAAVMTNLGGHCPETIAAAFAAADDERPTLFIAYTIKGHGLPLAGHKDNHAGLMTRAQIDALRQSMHIAEGEEWAPFAGLGDNVAGALRGLLERSALAVRRDPPHCEPVVAPTLRVTHDTQSTQVVFGKLLNDLARSGHPIADRIVTTSPDVTVSTNLGPWVNQRGLFRREAANDVFRLHQVPSPQKWGANPAGQHLELGIAENNLFLMLTALGLSAPLFGGRLIPIGTVYDPFIARGLDALNYGCYQDARFILVATPSGLTLGREGGAHQSINTPLIAMGQPGLTMFEPAFADELAAIFEWSLNHVQADEGGSVYLRLTTRSLQQPQRTDESWREGTLAGAYWLRAPGDGADGAIVAMGAMLPEAIAAWSELVDDIPGLGLLVATSPQRLHQGWTSARSARWRGAGADASHIDRLLAPLSDRACLVTLCDGAPAALSWLGSVRGHRVTPLGVESFGQTGSLEDLYRIHGLDRDAIFDGFAEHYILKANRDAG</sequence>
<evidence type="ECO:0000256" key="4">
    <source>
        <dbReference type="ARBA" id="ARBA00007131"/>
    </source>
</evidence>
<dbReference type="SUPFAM" id="SSF52518">
    <property type="entry name" value="Thiamin diphosphate-binding fold (THDP-binding)"/>
    <property type="match status" value="2"/>
</dbReference>
<dbReference type="SMART" id="SM00861">
    <property type="entry name" value="Transket_pyr"/>
    <property type="match status" value="1"/>
</dbReference>
<dbReference type="InterPro" id="IPR029061">
    <property type="entry name" value="THDP-binding"/>
</dbReference>
<keyword evidence="7 10" id="KW-0670">Pyruvate</keyword>
<dbReference type="SUPFAM" id="SSF52922">
    <property type="entry name" value="TK C-terminal domain-like"/>
    <property type="match status" value="1"/>
</dbReference>
<reference evidence="10" key="1">
    <citation type="submission" date="2016-03" db="EMBL/GenBank/DDBJ databases">
        <authorList>
            <person name="Ploux O."/>
        </authorList>
    </citation>
    <scope>NUCLEOTIDE SEQUENCE</scope>
    <source>
        <strain evidence="10">UC10</strain>
    </source>
</reference>
<dbReference type="InterPro" id="IPR051157">
    <property type="entry name" value="PDH/Transketolase"/>
</dbReference>
<dbReference type="EMBL" id="LT598653">
    <property type="protein sequence ID" value="SBV32390.1"/>
    <property type="molecule type" value="Genomic_DNA"/>
</dbReference>
<evidence type="ECO:0000256" key="1">
    <source>
        <dbReference type="ARBA" id="ARBA00001946"/>
    </source>
</evidence>
<dbReference type="RefSeq" id="WP_295325364.1">
    <property type="nucleotide sequence ID" value="NZ_LT598653.1"/>
</dbReference>
<organism evidence="10">
    <name type="scientific">uncultured Sphingopyxis sp</name>
    <dbReference type="NCBI Taxonomy" id="310581"/>
    <lineage>
        <taxon>Bacteria</taxon>
        <taxon>Pseudomonadati</taxon>
        <taxon>Pseudomonadota</taxon>
        <taxon>Alphaproteobacteria</taxon>
        <taxon>Sphingomonadales</taxon>
        <taxon>Sphingomonadaceae</taxon>
        <taxon>Sphingopyxis</taxon>
        <taxon>environmental samples</taxon>
    </lineage>
</organism>
<keyword evidence="8" id="KW-0460">Magnesium</keyword>
<evidence type="ECO:0000256" key="2">
    <source>
        <dbReference type="ARBA" id="ARBA00001964"/>
    </source>
</evidence>
<evidence type="ECO:0000256" key="5">
    <source>
        <dbReference type="ARBA" id="ARBA00017172"/>
    </source>
</evidence>
<protein>
    <recommendedName>
        <fullName evidence="5 7">Pyruvate dehydrogenase E1 component</fullName>
        <ecNumber evidence="7">1.2.4.1</ecNumber>
    </recommendedName>
</protein>
<keyword evidence="7" id="KW-0786">Thiamine pyrophosphate</keyword>
<dbReference type="PIRSF" id="PIRSF000156">
    <property type="entry name" value="Pyruvate_dh_E1"/>
    <property type="match status" value="1"/>
</dbReference>
<dbReference type="InterPro" id="IPR004660">
    <property type="entry name" value="PDH_E1"/>
</dbReference>
<evidence type="ECO:0000259" key="9">
    <source>
        <dbReference type="SMART" id="SM00861"/>
    </source>
</evidence>
<evidence type="ECO:0000256" key="7">
    <source>
        <dbReference type="PIRNR" id="PIRNR000156"/>
    </source>
</evidence>
<name>A0A1Y5PR05_9SPHN</name>
<dbReference type="Pfam" id="PF02779">
    <property type="entry name" value="Transket_pyr"/>
    <property type="match status" value="1"/>
</dbReference>
<dbReference type="KEGG" id="sphu:SPPYR_1270"/>
<comment type="cofactor">
    <cofactor evidence="1 8">
        <name>Mg(2+)</name>
        <dbReference type="ChEBI" id="CHEBI:18420"/>
    </cofactor>
</comment>
<evidence type="ECO:0000313" key="10">
    <source>
        <dbReference type="EMBL" id="SBV32390.1"/>
    </source>
</evidence>
<dbReference type="EC" id="1.2.4.1" evidence="7"/>
<dbReference type="InterPro" id="IPR009014">
    <property type="entry name" value="Transketo_C/PFOR_II"/>
</dbReference>
<feature type="binding site" evidence="8">
    <location>
        <position position="241"/>
    </location>
    <ligand>
        <name>Mg(2+)</name>
        <dbReference type="ChEBI" id="CHEBI:18420"/>
    </ligand>
</feature>
<dbReference type="Pfam" id="PF00456">
    <property type="entry name" value="Transketolase_N"/>
    <property type="match status" value="1"/>
</dbReference>
<evidence type="ECO:0000256" key="6">
    <source>
        <dbReference type="ARBA" id="ARBA00051231"/>
    </source>
</evidence>
<comment type="function">
    <text evidence="3 7">Component of the pyruvate dehydrogenase (PDH) complex, that catalyzes the overall conversion of pyruvate to acetyl-CoA and CO(2).</text>
</comment>
<keyword evidence="8" id="KW-0479">Metal-binding</keyword>
<dbReference type="InterPro" id="IPR005475">
    <property type="entry name" value="Transketolase-like_Pyr-bd"/>
</dbReference>
<feature type="domain" description="Transketolase-like pyrimidine-binding" evidence="9">
    <location>
        <begin position="456"/>
        <end position="661"/>
    </location>
</feature>
<dbReference type="Gene3D" id="3.40.50.920">
    <property type="match status" value="1"/>
</dbReference>
<comment type="similarity">
    <text evidence="4">Belongs to the transketolase family.</text>
</comment>
<evidence type="ECO:0000256" key="3">
    <source>
        <dbReference type="ARBA" id="ARBA00003157"/>
    </source>
</evidence>
<proteinExistence type="inferred from homology"/>
<dbReference type="Gene3D" id="3.40.50.970">
    <property type="match status" value="2"/>
</dbReference>
<accession>A0A1Y5PR05</accession>
<dbReference type="GO" id="GO:0004739">
    <property type="term" value="F:pyruvate dehydrogenase (acetyl-transferring) activity"/>
    <property type="evidence" value="ECO:0007669"/>
    <property type="project" value="UniProtKB-EC"/>
</dbReference>
<dbReference type="InterPro" id="IPR005474">
    <property type="entry name" value="Transketolase_N"/>
</dbReference>
<comment type="cofactor">
    <cofactor evidence="2 7">
        <name>thiamine diphosphate</name>
        <dbReference type="ChEBI" id="CHEBI:58937"/>
    </cofactor>
</comment>
<dbReference type="PANTHER" id="PTHR43825:SF4">
    <property type="entry name" value="PYRUVATE DEHYDROGENASE E1 COMPONENT"/>
    <property type="match status" value="1"/>
</dbReference>
<keyword evidence="7 10" id="KW-0560">Oxidoreductase</keyword>
<dbReference type="GO" id="GO:0046872">
    <property type="term" value="F:metal ion binding"/>
    <property type="evidence" value="ECO:0007669"/>
    <property type="project" value="UniProtKB-KW"/>
</dbReference>